<evidence type="ECO:0000313" key="7">
    <source>
        <dbReference type="Proteomes" id="UP000247702"/>
    </source>
</evidence>
<keyword evidence="3" id="KW-0812">Transmembrane</keyword>
<evidence type="ECO:0000256" key="2">
    <source>
        <dbReference type="ARBA" id="ARBA00022737"/>
    </source>
</evidence>
<evidence type="ECO:0000256" key="1">
    <source>
        <dbReference type="ARBA" id="ARBA00022441"/>
    </source>
</evidence>
<dbReference type="AlphaFoldDB" id="A0A2Z6RN36"/>
<name>A0A2Z6RN36_9GLOM</name>
<evidence type="ECO:0000313" key="6">
    <source>
        <dbReference type="EMBL" id="GES88011.1"/>
    </source>
</evidence>
<reference evidence="5 7" key="1">
    <citation type="submission" date="2017-11" db="EMBL/GenBank/DDBJ databases">
        <title>The genome of Rhizophagus clarus HR1 reveals common genetic basis of auxotrophy among arbuscular mycorrhizal fungi.</title>
        <authorList>
            <person name="Kobayashi Y."/>
        </authorList>
    </citation>
    <scope>NUCLEOTIDE SEQUENCE [LARGE SCALE GENOMIC DNA]</scope>
    <source>
        <strain evidence="5 7">HR1</strain>
    </source>
</reference>
<feature type="signal peptide" evidence="4">
    <location>
        <begin position="1"/>
        <end position="23"/>
    </location>
</feature>
<organism evidence="5 7">
    <name type="scientific">Rhizophagus clarus</name>
    <dbReference type="NCBI Taxonomy" id="94130"/>
    <lineage>
        <taxon>Eukaryota</taxon>
        <taxon>Fungi</taxon>
        <taxon>Fungi incertae sedis</taxon>
        <taxon>Mucoromycota</taxon>
        <taxon>Glomeromycotina</taxon>
        <taxon>Glomeromycetes</taxon>
        <taxon>Glomerales</taxon>
        <taxon>Glomeraceae</taxon>
        <taxon>Rhizophagus</taxon>
    </lineage>
</organism>
<dbReference type="Pfam" id="PF24681">
    <property type="entry name" value="Kelch_KLHDC2_KLHL20_DRC7"/>
    <property type="match status" value="1"/>
</dbReference>
<dbReference type="Gene3D" id="2.120.10.80">
    <property type="entry name" value="Kelch-type beta propeller"/>
    <property type="match status" value="2"/>
</dbReference>
<dbReference type="SUPFAM" id="SSF50965">
    <property type="entry name" value="Galactose oxidase, central domain"/>
    <property type="match status" value="1"/>
</dbReference>
<dbReference type="InterPro" id="IPR015915">
    <property type="entry name" value="Kelch-typ_b-propeller"/>
</dbReference>
<accession>A0A2Z6RN36</accession>
<sequence length="421" mass="46934">MSNLLIQLLISVLFSSSFVFTSAIYYPPPLYGQTSTYIDSKLYIFGGTILNINNSVTYNHEIFYLDLSSPFNTTSTYPWNNELTTLDISHIYASACVGGALQDNIFVFEGMPEILQKPDGTIAPLIYKFDSQQKTIDQPQLNVTVNILPPRRRSVQAICDSQGKMYIFDGIDDFTSNLKYIYSRMDIFNTIELLYGWSVGSVIQSGDARYGHSAVLLNNDGRIVYIGGRLISGDLLRMSDIYIYNTNLDQWEYQNAGGNVPGPRESHSSVITPDNRIIVYGGSQAVPQLAVLTVTNGNTFTWSTPEAANPIPELYSHSANLINSYYMFVTFGYLDSTNRRNSDIYILDTSNPQSYSWITSFDPNNPPNSTSSGPAVPTADDLAIQSRKVWVIGSIIGSISGFLLSVIIVLIVWIFKRKNDK</sequence>
<dbReference type="EMBL" id="BEXD01003944">
    <property type="protein sequence ID" value="GBC04388.1"/>
    <property type="molecule type" value="Genomic_DNA"/>
</dbReference>
<evidence type="ECO:0000256" key="4">
    <source>
        <dbReference type="SAM" id="SignalP"/>
    </source>
</evidence>
<protein>
    <recommendedName>
        <fullName evidence="8">Galactose oxidase</fullName>
    </recommendedName>
</protein>
<reference evidence="6" key="2">
    <citation type="submission" date="2019-10" db="EMBL/GenBank/DDBJ databases">
        <title>Conservation and host-specific expression of non-tandemly repeated heterogenous ribosome RNA gene in arbuscular mycorrhizal fungi.</title>
        <authorList>
            <person name="Maeda T."/>
            <person name="Kobayashi Y."/>
            <person name="Nakagawa T."/>
            <person name="Ezawa T."/>
            <person name="Yamaguchi K."/>
            <person name="Bino T."/>
            <person name="Nishimoto Y."/>
            <person name="Shigenobu S."/>
            <person name="Kawaguchi M."/>
        </authorList>
    </citation>
    <scope>NUCLEOTIDE SEQUENCE</scope>
    <source>
        <strain evidence="6">HR1</strain>
    </source>
</reference>
<evidence type="ECO:0000256" key="3">
    <source>
        <dbReference type="SAM" id="Phobius"/>
    </source>
</evidence>
<feature type="chain" id="PRO_5036060148" description="Galactose oxidase" evidence="4">
    <location>
        <begin position="24"/>
        <end position="421"/>
    </location>
</feature>
<keyword evidence="7" id="KW-1185">Reference proteome</keyword>
<dbReference type="OrthoDB" id="432528at2759"/>
<dbReference type="PANTHER" id="PTHR46093">
    <property type="entry name" value="ACYL-COA-BINDING DOMAIN-CONTAINING PROTEIN 5"/>
    <property type="match status" value="1"/>
</dbReference>
<dbReference type="EMBL" id="BLAL01000175">
    <property type="protein sequence ID" value="GES88011.1"/>
    <property type="molecule type" value="Genomic_DNA"/>
</dbReference>
<keyword evidence="3" id="KW-0472">Membrane</keyword>
<gene>
    <name evidence="6" type="ORF">RCL2_001497300</name>
    <name evidence="5" type="ORF">RclHR1_05660003</name>
</gene>
<dbReference type="PANTHER" id="PTHR46093:SF18">
    <property type="entry name" value="FIBRONECTIN TYPE-III DOMAIN-CONTAINING PROTEIN"/>
    <property type="match status" value="1"/>
</dbReference>
<keyword evidence="1" id="KW-0880">Kelch repeat</keyword>
<keyword evidence="2" id="KW-0677">Repeat</keyword>
<dbReference type="InterPro" id="IPR011043">
    <property type="entry name" value="Gal_Oxase/kelch_b-propeller"/>
</dbReference>
<proteinExistence type="predicted"/>
<comment type="caution">
    <text evidence="5">The sequence shown here is derived from an EMBL/GenBank/DDBJ whole genome shotgun (WGS) entry which is preliminary data.</text>
</comment>
<keyword evidence="3" id="KW-1133">Transmembrane helix</keyword>
<keyword evidence="4" id="KW-0732">Signal</keyword>
<dbReference type="Proteomes" id="UP000615446">
    <property type="component" value="Unassembled WGS sequence"/>
</dbReference>
<evidence type="ECO:0008006" key="8">
    <source>
        <dbReference type="Google" id="ProtNLM"/>
    </source>
</evidence>
<evidence type="ECO:0000313" key="5">
    <source>
        <dbReference type="EMBL" id="GBC04388.1"/>
    </source>
</evidence>
<dbReference type="Proteomes" id="UP000247702">
    <property type="component" value="Unassembled WGS sequence"/>
</dbReference>
<feature type="transmembrane region" description="Helical" evidence="3">
    <location>
        <begin position="389"/>
        <end position="415"/>
    </location>
</feature>